<evidence type="ECO:0000313" key="2">
    <source>
        <dbReference type="EMBL" id="KAJ9490937.1"/>
    </source>
</evidence>
<evidence type="ECO:0000256" key="1">
    <source>
        <dbReference type="SAM" id="MobiDB-lite"/>
    </source>
</evidence>
<accession>A0AAI9TP90</accession>
<organism evidence="2 3">
    <name type="scientific">Penicillium thymicola</name>
    <dbReference type="NCBI Taxonomy" id="293382"/>
    <lineage>
        <taxon>Eukaryota</taxon>
        <taxon>Fungi</taxon>
        <taxon>Dikarya</taxon>
        <taxon>Ascomycota</taxon>
        <taxon>Pezizomycotina</taxon>
        <taxon>Eurotiomycetes</taxon>
        <taxon>Eurotiomycetidae</taxon>
        <taxon>Eurotiales</taxon>
        <taxon>Aspergillaceae</taxon>
        <taxon>Penicillium</taxon>
    </lineage>
</organism>
<dbReference type="Proteomes" id="UP001227192">
    <property type="component" value="Unassembled WGS sequence"/>
</dbReference>
<feature type="region of interest" description="Disordered" evidence="1">
    <location>
        <begin position="1"/>
        <end position="51"/>
    </location>
</feature>
<keyword evidence="3" id="KW-1185">Reference proteome</keyword>
<dbReference type="EMBL" id="LACB01000044">
    <property type="protein sequence ID" value="KAJ9490937.1"/>
    <property type="molecule type" value="Genomic_DNA"/>
</dbReference>
<dbReference type="AlphaFoldDB" id="A0AAI9TP90"/>
<sequence>MARVGSASFRRSKLSTSEWSKKKKSLPRGIEPRSPALIGVNDKRKSSPLDQGRCDDRVYCSTTWLVDKGTFTYWLHKPP</sequence>
<comment type="caution">
    <text evidence="2">The sequence shown here is derived from an EMBL/GenBank/DDBJ whole genome shotgun (WGS) entry which is preliminary data.</text>
</comment>
<protein>
    <submittedName>
        <fullName evidence="2">Uncharacterized protein</fullName>
    </submittedName>
</protein>
<name>A0AAI9TP90_PENTH</name>
<feature type="compositionally biased region" description="Basic and acidic residues" evidence="1">
    <location>
        <begin position="41"/>
        <end position="51"/>
    </location>
</feature>
<reference evidence="2" key="2">
    <citation type="journal article" date="2016" name="Fungal Biol.">
        <title>Ochratoxin A production by Penicillium thymicola.</title>
        <authorList>
            <person name="Nguyen H.D.T."/>
            <person name="McMullin D.R."/>
            <person name="Ponomareva E."/>
            <person name="Riley R."/>
            <person name="Pomraning K.R."/>
            <person name="Baker S.E."/>
            <person name="Seifert K.A."/>
        </authorList>
    </citation>
    <scope>NUCLEOTIDE SEQUENCE</scope>
    <source>
        <strain evidence="2">DAOM 180753</strain>
    </source>
</reference>
<reference evidence="2" key="1">
    <citation type="submission" date="2015-06" db="EMBL/GenBank/DDBJ databases">
        <authorList>
            <person name="Nguyen H."/>
        </authorList>
    </citation>
    <scope>NUCLEOTIDE SEQUENCE</scope>
    <source>
        <strain evidence="2">DAOM 180753</strain>
    </source>
</reference>
<evidence type="ECO:0000313" key="3">
    <source>
        <dbReference type="Proteomes" id="UP001227192"/>
    </source>
</evidence>
<proteinExistence type="predicted"/>
<gene>
    <name evidence="2" type="ORF">VN97_g2315</name>
</gene>